<reference evidence="3" key="1">
    <citation type="journal article" date="2011" name="Nature">
        <title>Genome sequence and analysis of the tuber crop potato.</title>
        <authorList>
            <consortium name="The Potato Genome Sequencing Consortium"/>
        </authorList>
    </citation>
    <scope>NUCLEOTIDE SEQUENCE [LARGE SCALE GENOMIC DNA]</scope>
    <source>
        <strain evidence="3">cv. DM1-3 516 R44</strain>
    </source>
</reference>
<dbReference type="InParanoid" id="M1DGT5"/>
<evidence type="ECO:0000313" key="3">
    <source>
        <dbReference type="Proteomes" id="UP000011115"/>
    </source>
</evidence>
<proteinExistence type="predicted"/>
<name>M1DGT5_SOLTU</name>
<accession>M1DGT5</accession>
<sequence>MSVMLGPFGESPTAFSRQGLALRKLQCTKGTKAQTKGDQRRPSESHQVHSANSGFSSNVTEPKYTFSTTLKAIWGTLANRRVVQRAQPSSPNDPCLLSTHLPKFNTAAAEK</sequence>
<feature type="region of interest" description="Disordered" evidence="1">
    <location>
        <begin position="85"/>
        <end position="111"/>
    </location>
</feature>
<feature type="region of interest" description="Disordered" evidence="1">
    <location>
        <begin position="27"/>
        <end position="61"/>
    </location>
</feature>
<dbReference type="PaxDb" id="4113-PGSC0003DMT400088827"/>
<dbReference type="Proteomes" id="UP000011115">
    <property type="component" value="Unassembled WGS sequence"/>
</dbReference>
<dbReference type="Gramene" id="PGSC0003DMT400088827">
    <property type="protein sequence ID" value="PGSC0003DMT400088827"/>
    <property type="gene ID" value="PGSC0003DMG400038398"/>
</dbReference>
<organism evidence="2 3">
    <name type="scientific">Solanum tuberosum</name>
    <name type="common">Potato</name>
    <dbReference type="NCBI Taxonomy" id="4113"/>
    <lineage>
        <taxon>Eukaryota</taxon>
        <taxon>Viridiplantae</taxon>
        <taxon>Streptophyta</taxon>
        <taxon>Embryophyta</taxon>
        <taxon>Tracheophyta</taxon>
        <taxon>Spermatophyta</taxon>
        <taxon>Magnoliopsida</taxon>
        <taxon>eudicotyledons</taxon>
        <taxon>Gunneridae</taxon>
        <taxon>Pentapetalae</taxon>
        <taxon>asterids</taxon>
        <taxon>lamiids</taxon>
        <taxon>Solanales</taxon>
        <taxon>Solanaceae</taxon>
        <taxon>Solanoideae</taxon>
        <taxon>Solaneae</taxon>
        <taxon>Solanum</taxon>
    </lineage>
</organism>
<keyword evidence="3" id="KW-1185">Reference proteome</keyword>
<reference evidence="2" key="2">
    <citation type="submission" date="2015-06" db="UniProtKB">
        <authorList>
            <consortium name="EnsemblPlants"/>
        </authorList>
    </citation>
    <scope>IDENTIFICATION</scope>
    <source>
        <strain evidence="2">DM1-3 516 R44</strain>
    </source>
</reference>
<evidence type="ECO:0000256" key="1">
    <source>
        <dbReference type="SAM" id="MobiDB-lite"/>
    </source>
</evidence>
<dbReference type="AlphaFoldDB" id="M1DGT5"/>
<dbReference type="EnsemblPlants" id="PGSC0003DMT400088827">
    <property type="protein sequence ID" value="PGSC0003DMT400088827"/>
    <property type="gene ID" value="PGSC0003DMG400038398"/>
</dbReference>
<protein>
    <submittedName>
        <fullName evidence="2">Uncharacterized protein</fullName>
    </submittedName>
</protein>
<feature type="compositionally biased region" description="Basic and acidic residues" evidence="1">
    <location>
        <begin position="35"/>
        <end position="47"/>
    </location>
</feature>
<dbReference type="HOGENOM" id="CLU_2162848_0_0_1"/>
<evidence type="ECO:0000313" key="2">
    <source>
        <dbReference type="EnsemblPlants" id="PGSC0003DMT400088827"/>
    </source>
</evidence>
<feature type="compositionally biased region" description="Polar residues" evidence="1">
    <location>
        <begin position="48"/>
        <end position="61"/>
    </location>
</feature>